<reference evidence="6 7" key="1">
    <citation type="submission" date="2019-07" db="EMBL/GenBank/DDBJ databases">
        <title>Genome sequence of Acholeplasma laidlawii strain with increased resistance to erythromycin.</title>
        <authorList>
            <person name="Medvedeva E.S."/>
            <person name="Baranova N.B."/>
            <person name="Siniagina M.N."/>
            <person name="Mouzykantov A."/>
            <person name="Chernova O.A."/>
            <person name="Chernov V.M."/>
        </authorList>
    </citation>
    <scope>NUCLEOTIDE SEQUENCE [LARGE SCALE GENOMIC DNA]</scope>
    <source>
        <strain evidence="6 7">PG8REry</strain>
    </source>
</reference>
<evidence type="ECO:0000256" key="1">
    <source>
        <dbReference type="ARBA" id="ARBA00008061"/>
    </source>
</evidence>
<keyword evidence="3" id="KW-0378">Hydrolase</keyword>
<accession>A0A553II77</accession>
<dbReference type="EMBL" id="VKID01000001">
    <property type="protein sequence ID" value="TRX99886.1"/>
    <property type="molecule type" value="Genomic_DNA"/>
</dbReference>
<dbReference type="InterPro" id="IPR006046">
    <property type="entry name" value="Alpha_amylase"/>
</dbReference>
<dbReference type="InterPro" id="IPR045857">
    <property type="entry name" value="O16G_dom_2"/>
</dbReference>
<keyword evidence="4" id="KW-0732">Signal</keyword>
<gene>
    <name evidence="6" type="ORF">FNV44_02265</name>
</gene>
<sequence length="520" mass="58698">MKKILSLFTLLAMVGLLIACTPSNGEGDNKVDLRAENPRNDIYYEIFIRSFADSDGDGIGDFNGVTQNLDYLEDLGVTAIWMMPFNETDLDFGSHHGYRITDYYDVNTEYGTMDDLENLISEAKTRKMRVMMDLVINHTSDTHPWFVDAQDNASTSPYRDWYIWQTPSTAFESFAGGMKDLNLQNEEVVEEVKNIITFWQDKGITGFRFDAAKHLFIGDPGTNPAVMASKTHEFLRSLQTHARQNDPGVLFLGEVFDYEYSAVQNYYIGLDSLFDFYVANEIWGKVGHGTDSRLFVSNIERAFNTYRPYNANYEPGIFISNHDLDRIASFGQFSGPMGLEKLKLAASVTLTLPGSPHIYYGEELGMTGTRYEGIDVGQGTVYDQYRRAPFIWGDASKTTTWLNPYNGSNSAPSVATQLENPNSLLNHYKALANLRKDNPGLMYGNFLKAWNENTSSLQGYVRHYEFEGEGQTVLVIHNMTSTTKTVDVDYVKLLYGNLELPAYGTIVLEIDSAKINDYIS</sequence>
<dbReference type="RefSeq" id="WP_143215664.1">
    <property type="nucleotide sequence ID" value="NZ_JACAOE010000001.1"/>
</dbReference>
<name>A0A553II77_ACHLA</name>
<evidence type="ECO:0000259" key="5">
    <source>
        <dbReference type="SMART" id="SM00642"/>
    </source>
</evidence>
<comment type="similarity">
    <text evidence="1 2">Belongs to the glycosyl hydrolase 13 family.</text>
</comment>
<dbReference type="PRINTS" id="PR00110">
    <property type="entry name" value="ALPHAAMYLASE"/>
</dbReference>
<protein>
    <recommendedName>
        <fullName evidence="3">Alpha-amylase</fullName>
        <ecNumber evidence="3">3.2.1.1</ecNumber>
    </recommendedName>
</protein>
<dbReference type="AlphaFoldDB" id="A0A553II77"/>
<evidence type="ECO:0000256" key="4">
    <source>
        <dbReference type="SAM" id="SignalP"/>
    </source>
</evidence>
<organism evidence="6 7">
    <name type="scientific">Acholeplasma laidlawii</name>
    <dbReference type="NCBI Taxonomy" id="2148"/>
    <lineage>
        <taxon>Bacteria</taxon>
        <taxon>Bacillati</taxon>
        <taxon>Mycoplasmatota</taxon>
        <taxon>Mollicutes</taxon>
        <taxon>Acholeplasmatales</taxon>
        <taxon>Acholeplasmataceae</taxon>
        <taxon>Acholeplasma</taxon>
    </lineage>
</organism>
<keyword evidence="3" id="KW-0119">Carbohydrate metabolism</keyword>
<dbReference type="Gene3D" id="3.90.400.10">
    <property type="entry name" value="Oligo-1,6-glucosidase, Domain 2"/>
    <property type="match status" value="1"/>
</dbReference>
<dbReference type="PANTHER" id="PTHR10357">
    <property type="entry name" value="ALPHA-AMYLASE FAMILY MEMBER"/>
    <property type="match status" value="1"/>
</dbReference>
<evidence type="ECO:0000313" key="6">
    <source>
        <dbReference type="EMBL" id="TRX99886.1"/>
    </source>
</evidence>
<dbReference type="GO" id="GO:0009313">
    <property type="term" value="P:oligosaccharide catabolic process"/>
    <property type="evidence" value="ECO:0007669"/>
    <property type="project" value="TreeGrafter"/>
</dbReference>
<evidence type="ECO:0000313" key="7">
    <source>
        <dbReference type="Proteomes" id="UP000315938"/>
    </source>
</evidence>
<dbReference type="PANTHER" id="PTHR10357:SF179">
    <property type="entry name" value="NEUTRAL AND BASIC AMINO ACID TRANSPORT PROTEIN RBAT"/>
    <property type="match status" value="1"/>
</dbReference>
<keyword evidence="3" id="KW-0326">Glycosidase</keyword>
<dbReference type="GO" id="GO:0004556">
    <property type="term" value="F:alpha-amylase activity"/>
    <property type="evidence" value="ECO:0007669"/>
    <property type="project" value="UniProtKB-UniRule"/>
</dbReference>
<dbReference type="EC" id="3.2.1.1" evidence="3"/>
<dbReference type="Proteomes" id="UP000315938">
    <property type="component" value="Unassembled WGS sequence"/>
</dbReference>
<proteinExistence type="inferred from homology"/>
<comment type="caution">
    <text evidence="6">The sequence shown here is derived from an EMBL/GenBank/DDBJ whole genome shotgun (WGS) entry which is preliminary data.</text>
</comment>
<feature type="chain" id="PRO_5021956291" description="Alpha-amylase" evidence="4">
    <location>
        <begin position="26"/>
        <end position="520"/>
    </location>
</feature>
<dbReference type="Gene3D" id="3.20.20.80">
    <property type="entry name" value="Glycosidases"/>
    <property type="match status" value="1"/>
</dbReference>
<dbReference type="SUPFAM" id="SSF51445">
    <property type="entry name" value="(Trans)glycosidases"/>
    <property type="match status" value="1"/>
</dbReference>
<feature type="signal peptide" evidence="4">
    <location>
        <begin position="1"/>
        <end position="25"/>
    </location>
</feature>
<dbReference type="GO" id="GO:0043169">
    <property type="term" value="F:cation binding"/>
    <property type="evidence" value="ECO:0007669"/>
    <property type="project" value="InterPro"/>
</dbReference>
<feature type="domain" description="Glycosyl hydrolase family 13 catalytic" evidence="5">
    <location>
        <begin position="45"/>
        <end position="435"/>
    </location>
</feature>
<dbReference type="InterPro" id="IPR006047">
    <property type="entry name" value="GH13_cat_dom"/>
</dbReference>
<dbReference type="Pfam" id="PF00128">
    <property type="entry name" value="Alpha-amylase"/>
    <property type="match status" value="1"/>
</dbReference>
<evidence type="ECO:0000256" key="3">
    <source>
        <dbReference type="RuleBase" id="RU361134"/>
    </source>
</evidence>
<dbReference type="SMART" id="SM00642">
    <property type="entry name" value="Aamy"/>
    <property type="match status" value="1"/>
</dbReference>
<evidence type="ECO:0000256" key="2">
    <source>
        <dbReference type="RuleBase" id="RU003615"/>
    </source>
</evidence>
<comment type="catalytic activity">
    <reaction evidence="3">
        <text>Endohydrolysis of (1-&gt;4)-alpha-D-glucosidic linkages in polysaccharides containing three or more (1-&gt;4)-alpha-linked D-glucose units.</text>
        <dbReference type="EC" id="3.2.1.1"/>
    </reaction>
</comment>
<dbReference type="PROSITE" id="PS51257">
    <property type="entry name" value="PROKAR_LIPOPROTEIN"/>
    <property type="match status" value="1"/>
</dbReference>
<dbReference type="InterPro" id="IPR017853">
    <property type="entry name" value="GH"/>
</dbReference>